<protein>
    <submittedName>
        <fullName evidence="3">Uncharacterized protein</fullName>
    </submittedName>
</protein>
<comment type="caution">
    <text evidence="3">The sequence shown here is derived from an EMBL/GenBank/DDBJ whole genome shotgun (WGS) entry which is preliminary data.</text>
</comment>
<evidence type="ECO:0000313" key="3">
    <source>
        <dbReference type="EMBL" id="CAL1297325.1"/>
    </source>
</evidence>
<gene>
    <name evidence="3" type="ORF">LARSCL_LOCUS20247</name>
</gene>
<evidence type="ECO:0000256" key="2">
    <source>
        <dbReference type="SAM" id="SignalP"/>
    </source>
</evidence>
<dbReference type="Proteomes" id="UP001497382">
    <property type="component" value="Unassembled WGS sequence"/>
</dbReference>
<evidence type="ECO:0000313" key="4">
    <source>
        <dbReference type="Proteomes" id="UP001497382"/>
    </source>
</evidence>
<keyword evidence="1" id="KW-1133">Transmembrane helix</keyword>
<name>A0AAV2BM29_9ARAC</name>
<sequence length="87" mass="9968">MNGRRMNFLLFSSLLCFFNLSFSQDIHHEGMNNGTFIGNKKDDGTRIAIFFIIYSITVFTIMVIVVSVSVKDDRIRIASRQPETAFI</sequence>
<feature type="chain" id="PRO_5043752022" evidence="2">
    <location>
        <begin position="24"/>
        <end position="87"/>
    </location>
</feature>
<feature type="signal peptide" evidence="2">
    <location>
        <begin position="1"/>
        <end position="23"/>
    </location>
</feature>
<reference evidence="3 4" key="1">
    <citation type="submission" date="2024-04" db="EMBL/GenBank/DDBJ databases">
        <authorList>
            <person name="Rising A."/>
            <person name="Reimegard J."/>
            <person name="Sonavane S."/>
            <person name="Akerstrom W."/>
            <person name="Nylinder S."/>
            <person name="Hedman E."/>
            <person name="Kallberg Y."/>
        </authorList>
    </citation>
    <scope>NUCLEOTIDE SEQUENCE [LARGE SCALE GENOMIC DNA]</scope>
</reference>
<keyword evidence="4" id="KW-1185">Reference proteome</keyword>
<evidence type="ECO:0000256" key="1">
    <source>
        <dbReference type="SAM" id="Phobius"/>
    </source>
</evidence>
<keyword evidence="1" id="KW-0812">Transmembrane</keyword>
<dbReference type="AlphaFoldDB" id="A0AAV2BM29"/>
<proteinExistence type="predicted"/>
<keyword evidence="1" id="KW-0472">Membrane</keyword>
<keyword evidence="2" id="KW-0732">Signal</keyword>
<organism evidence="3 4">
    <name type="scientific">Larinioides sclopetarius</name>
    <dbReference type="NCBI Taxonomy" id="280406"/>
    <lineage>
        <taxon>Eukaryota</taxon>
        <taxon>Metazoa</taxon>
        <taxon>Ecdysozoa</taxon>
        <taxon>Arthropoda</taxon>
        <taxon>Chelicerata</taxon>
        <taxon>Arachnida</taxon>
        <taxon>Araneae</taxon>
        <taxon>Araneomorphae</taxon>
        <taxon>Entelegynae</taxon>
        <taxon>Araneoidea</taxon>
        <taxon>Araneidae</taxon>
        <taxon>Larinioides</taxon>
    </lineage>
</organism>
<dbReference type="EMBL" id="CAXIEN010000420">
    <property type="protein sequence ID" value="CAL1297325.1"/>
    <property type="molecule type" value="Genomic_DNA"/>
</dbReference>
<accession>A0AAV2BM29</accession>
<feature type="transmembrane region" description="Helical" evidence="1">
    <location>
        <begin position="47"/>
        <end position="70"/>
    </location>
</feature>